<proteinExistence type="predicted"/>
<reference evidence="2 3" key="1">
    <citation type="submission" date="2016-03" db="EMBL/GenBank/DDBJ databases">
        <title>Acetic acid bacteria sequencing.</title>
        <authorList>
            <person name="Brandt J."/>
            <person name="Jakob F."/>
            <person name="Vogel R.F."/>
        </authorList>
    </citation>
    <scope>NUCLEOTIDE SEQUENCE [LARGE SCALE GENOMIC DNA]</scope>
    <source>
        <strain evidence="2 3">TMW2.1084</strain>
    </source>
</reference>
<name>A0A1U9LDX7_9PROT</name>
<dbReference type="AlphaFoldDB" id="A0A1U9LDX7"/>
<dbReference type="InterPro" id="IPR036844">
    <property type="entry name" value="Hint_dom_sf"/>
</dbReference>
<sequence length="617" mass="63759">MTDYVNDSGVVYSLVPNTFLGVVTSYSVTITDPDGTVTDLGTLSSGNVLTKSGGTLSIVSVLGIGGGDYVIPPGITGTVTTVVSLLSNANVYVGGTATITTAVSALSGVTVNVDGGTATMGNNLLAGALSGSTVNLTNGGTFSNGAGLIALLNGSTINFGTGGGTFIANAGGTVLNLSSTTITGFDAAKDYISFENLSSTPASYSISSFLGSQTITVYDANKATIATVSVDGDNFATGNYSTSAAGPLTVSSDGKSLSIEAVGSVCFLAGTVLSTPTGDIAVEDVQVGDSLLTFKNGKPVAQQVIWVGSRKADVRAGLPLDEAGWPVRVRQGALADGVPSKDLLITPEHCLYLEGQFVPVRMLVNGATIAYDQTIRAYTYYHVETEQHAVIMADGALTESYLDTGNRRAFRQAGTVVRIPGLARNWADDAAAPLMTAREAVEPLHQSLALRAEKLRAAQSDVMTPVEEAVLTTDPDLHLVTESGAIINKARTQNGQAIFIVPPHVQTVRLVSHASRPVDTIGPFVDDRRMLGVLVGRMMLQDGNRADARILEPAAGTLINAGWHTAEAGQSARWTNGNALLSLGARKPGAFGMLMVEVLAGGPYRVQQAAAQDRAVS</sequence>
<feature type="domain" description="Hedgehog/Intein (Hint)" evidence="1">
    <location>
        <begin position="265"/>
        <end position="404"/>
    </location>
</feature>
<dbReference type="InterPro" id="IPR028992">
    <property type="entry name" value="Hedgehog/Intein_dom"/>
</dbReference>
<dbReference type="Pfam" id="PF13403">
    <property type="entry name" value="Hint_2"/>
    <property type="match status" value="1"/>
</dbReference>
<gene>
    <name evidence="2" type="ORF">A0U91_05435</name>
</gene>
<dbReference type="STRING" id="1076596.A0U91_05435"/>
<protein>
    <recommendedName>
        <fullName evidence="1">Hedgehog/Intein (Hint) domain-containing protein</fullName>
    </recommendedName>
</protein>
<dbReference type="SUPFAM" id="SSF51294">
    <property type="entry name" value="Hedgehog/intein (Hint) domain"/>
    <property type="match status" value="1"/>
</dbReference>
<dbReference type="EMBL" id="CP014687">
    <property type="protein sequence ID" value="AQT04500.1"/>
    <property type="molecule type" value="Genomic_DNA"/>
</dbReference>
<dbReference type="Gene3D" id="2.170.16.10">
    <property type="entry name" value="Hedgehog/Intein (Hint) domain"/>
    <property type="match status" value="1"/>
</dbReference>
<dbReference type="KEGG" id="aper:A0U91_05435"/>
<accession>A0A1U9LDX7</accession>
<dbReference type="Proteomes" id="UP000189055">
    <property type="component" value="Chromosome"/>
</dbReference>
<evidence type="ECO:0000313" key="3">
    <source>
        <dbReference type="Proteomes" id="UP000189055"/>
    </source>
</evidence>
<evidence type="ECO:0000313" key="2">
    <source>
        <dbReference type="EMBL" id="AQT04500.1"/>
    </source>
</evidence>
<organism evidence="2 3">
    <name type="scientific">Acetobacter persici</name>
    <dbReference type="NCBI Taxonomy" id="1076596"/>
    <lineage>
        <taxon>Bacteria</taxon>
        <taxon>Pseudomonadati</taxon>
        <taxon>Pseudomonadota</taxon>
        <taxon>Alphaproteobacteria</taxon>
        <taxon>Acetobacterales</taxon>
        <taxon>Acetobacteraceae</taxon>
        <taxon>Acetobacter</taxon>
    </lineage>
</organism>
<dbReference type="RefSeq" id="WP_077930368.1">
    <property type="nucleotide sequence ID" value="NZ_CP014687.1"/>
</dbReference>
<evidence type="ECO:0000259" key="1">
    <source>
        <dbReference type="Pfam" id="PF13403"/>
    </source>
</evidence>